<dbReference type="Gene3D" id="3.40.640.10">
    <property type="entry name" value="Type I PLP-dependent aspartate aminotransferase-like (Major domain)"/>
    <property type="match status" value="1"/>
</dbReference>
<evidence type="ECO:0000256" key="6">
    <source>
        <dbReference type="ARBA" id="ARBA00022898"/>
    </source>
</evidence>
<evidence type="ECO:0000313" key="11">
    <source>
        <dbReference type="EMBL" id="KOF14594.1"/>
    </source>
</evidence>
<gene>
    <name evidence="11" type="ORF">AC244_26555</name>
</gene>
<evidence type="ECO:0000256" key="8">
    <source>
        <dbReference type="ARBA" id="ARBA00029996"/>
    </source>
</evidence>
<feature type="domain" description="Aminotransferase class I/classII large" evidence="10">
    <location>
        <begin position="44"/>
        <end position="328"/>
    </location>
</feature>
<dbReference type="UniPathway" id="UPA00148"/>
<proteinExistence type="predicted"/>
<dbReference type="EMBL" id="LGAP01000025">
    <property type="protein sequence ID" value="KOF14594.1"/>
    <property type="molecule type" value="Genomic_DNA"/>
</dbReference>
<dbReference type="InterPro" id="IPR004838">
    <property type="entry name" value="NHTrfase_class1_PyrdxlP-BS"/>
</dbReference>
<dbReference type="Proteomes" id="UP000037425">
    <property type="component" value="Unassembled WGS sequence"/>
</dbReference>
<dbReference type="InterPro" id="IPR015422">
    <property type="entry name" value="PyrdxlP-dep_Trfase_small"/>
</dbReference>
<dbReference type="PANTHER" id="PTHR42885:SF1">
    <property type="entry name" value="THREONINE-PHOSPHATE DECARBOXYLASE"/>
    <property type="match status" value="1"/>
</dbReference>
<dbReference type="EC" id="4.1.1.81" evidence="4"/>
<name>A0A0L8BJ51_ENSAD</name>
<sequence length="351" mass="37382">MSAPIVHGGGITEAAARFGGRFEDWLDLSTGINPRPVELPPVPQRAWHRLPDKLTIDSARAAAASYYRTNGIQPLPVPGTQSVIQLLPRLVPTGRRVAVFGPTYGEYARVLTAAGFAVDRVERAADLGPDHGLAVVVNPNNPTGRAFQPAEILAMAATMKANGGVLVVDEAFGDLEPDFSVAGHVGADDSLIVFRSFGKFFGLAGLRLGFVVASNAVLDAFREWLGPWAVSGPALVISTALMSADTGAIAASILERRAGLDAVLDHAGLKRIGGTGLFVLVEHPDAGALHRHLCEARILTRKFDYDPRWLRIGLAPDAEADKRLADALRQAGALRRGDVFRRGDVLRPGEC</sequence>
<dbReference type="GO" id="GO:0048472">
    <property type="term" value="F:threonine-phosphate decarboxylase activity"/>
    <property type="evidence" value="ECO:0007669"/>
    <property type="project" value="UniProtKB-EC"/>
</dbReference>
<dbReference type="GO" id="GO:0009236">
    <property type="term" value="P:cobalamin biosynthetic process"/>
    <property type="evidence" value="ECO:0007669"/>
    <property type="project" value="UniProtKB-UniPathway"/>
</dbReference>
<dbReference type="InterPro" id="IPR005860">
    <property type="entry name" value="CobD"/>
</dbReference>
<evidence type="ECO:0000259" key="10">
    <source>
        <dbReference type="Pfam" id="PF00155"/>
    </source>
</evidence>
<dbReference type="NCBIfam" id="TIGR01140">
    <property type="entry name" value="L_thr_O3P_dcar"/>
    <property type="match status" value="1"/>
</dbReference>
<dbReference type="Gene3D" id="3.90.1150.10">
    <property type="entry name" value="Aspartate Aminotransferase, domain 1"/>
    <property type="match status" value="1"/>
</dbReference>
<dbReference type="CDD" id="cd00609">
    <property type="entry name" value="AAT_like"/>
    <property type="match status" value="1"/>
</dbReference>
<evidence type="ECO:0000256" key="9">
    <source>
        <dbReference type="ARBA" id="ARBA00048531"/>
    </source>
</evidence>
<dbReference type="Pfam" id="PF00155">
    <property type="entry name" value="Aminotran_1_2"/>
    <property type="match status" value="1"/>
</dbReference>
<dbReference type="InterPro" id="IPR015424">
    <property type="entry name" value="PyrdxlP-dep_Trfase"/>
</dbReference>
<dbReference type="InterPro" id="IPR004839">
    <property type="entry name" value="Aminotransferase_I/II_large"/>
</dbReference>
<keyword evidence="7" id="KW-0456">Lyase</keyword>
<comment type="catalytic activity">
    <reaction evidence="9">
        <text>O-phospho-L-threonine + H(+) = (R)-1-aminopropan-2-yl phosphate + CO2</text>
        <dbReference type="Rhea" id="RHEA:11492"/>
        <dbReference type="ChEBI" id="CHEBI:15378"/>
        <dbReference type="ChEBI" id="CHEBI:16526"/>
        <dbReference type="ChEBI" id="CHEBI:58563"/>
        <dbReference type="ChEBI" id="CHEBI:58675"/>
        <dbReference type="EC" id="4.1.1.81"/>
    </reaction>
</comment>
<comment type="caution">
    <text evidence="11">The sequence shown here is derived from an EMBL/GenBank/DDBJ whole genome shotgun (WGS) entry which is preliminary data.</text>
</comment>
<accession>A0A0L8BJ51</accession>
<dbReference type="SUPFAM" id="SSF53383">
    <property type="entry name" value="PLP-dependent transferases"/>
    <property type="match status" value="1"/>
</dbReference>
<dbReference type="InterPro" id="IPR015421">
    <property type="entry name" value="PyrdxlP-dep_Trfase_major"/>
</dbReference>
<dbReference type="RefSeq" id="WP_053251804.1">
    <property type="nucleotide sequence ID" value="NZ_LGAP01000025.1"/>
</dbReference>
<dbReference type="PATRIC" id="fig|106592.7.peg.4095"/>
<evidence type="ECO:0000256" key="5">
    <source>
        <dbReference type="ARBA" id="ARBA00022573"/>
    </source>
</evidence>
<evidence type="ECO:0000256" key="7">
    <source>
        <dbReference type="ARBA" id="ARBA00023239"/>
    </source>
</evidence>
<protein>
    <recommendedName>
        <fullName evidence="4">threonine-phosphate decarboxylase</fullName>
        <ecNumber evidence="4">4.1.1.81</ecNumber>
    </recommendedName>
    <alternativeName>
        <fullName evidence="8">L-threonine-O-3-phosphate decarboxylase</fullName>
    </alternativeName>
</protein>
<comment type="cofactor">
    <cofactor evidence="1">
        <name>pyridoxal 5'-phosphate</name>
        <dbReference type="ChEBI" id="CHEBI:597326"/>
    </cofactor>
</comment>
<evidence type="ECO:0000256" key="3">
    <source>
        <dbReference type="ARBA" id="ARBA00004953"/>
    </source>
</evidence>
<keyword evidence="5" id="KW-0169">Cobalamin biosynthesis</keyword>
<comment type="function">
    <text evidence="2">Decarboxylates L-threonine-O-3-phosphate to yield (R)-1-amino-2-propanol O-2-phosphate, the precursor for the linkage between the nucleotide loop and the corrin ring in cobalamin.</text>
</comment>
<keyword evidence="6" id="KW-0663">Pyridoxal phosphate</keyword>
<evidence type="ECO:0000256" key="2">
    <source>
        <dbReference type="ARBA" id="ARBA00003444"/>
    </source>
</evidence>
<dbReference type="AlphaFoldDB" id="A0A0L8BJ51"/>
<dbReference type="PROSITE" id="PS00105">
    <property type="entry name" value="AA_TRANSFER_CLASS_1"/>
    <property type="match status" value="1"/>
</dbReference>
<evidence type="ECO:0000256" key="1">
    <source>
        <dbReference type="ARBA" id="ARBA00001933"/>
    </source>
</evidence>
<dbReference type="PANTHER" id="PTHR42885">
    <property type="entry name" value="HISTIDINOL-PHOSPHATE AMINOTRANSFERASE-RELATED"/>
    <property type="match status" value="1"/>
</dbReference>
<comment type="pathway">
    <text evidence="3">Cofactor biosynthesis; adenosylcobalamin biosynthesis.</text>
</comment>
<dbReference type="GO" id="GO:0030170">
    <property type="term" value="F:pyridoxal phosphate binding"/>
    <property type="evidence" value="ECO:0007669"/>
    <property type="project" value="InterPro"/>
</dbReference>
<reference evidence="12" key="1">
    <citation type="submission" date="2015-07" db="EMBL/GenBank/DDBJ databases">
        <title>Whole genome sequence of an Ensifer adhaerens strain isolated from a cave pool in the Wind Cave National Park.</title>
        <authorList>
            <person name="Eng W.W.H."/>
            <person name="Gan H.M."/>
            <person name="Barton H.A."/>
            <person name="Savka M.A."/>
        </authorList>
    </citation>
    <scope>NUCLEOTIDE SEQUENCE [LARGE SCALE GENOMIC DNA]</scope>
    <source>
        <strain evidence="12">SD006</strain>
    </source>
</reference>
<dbReference type="OrthoDB" id="9799304at2"/>
<evidence type="ECO:0000256" key="4">
    <source>
        <dbReference type="ARBA" id="ARBA00012285"/>
    </source>
</evidence>
<organism evidence="11 12">
    <name type="scientific">Ensifer adhaerens</name>
    <name type="common">Sinorhizobium morelense</name>
    <dbReference type="NCBI Taxonomy" id="106592"/>
    <lineage>
        <taxon>Bacteria</taxon>
        <taxon>Pseudomonadati</taxon>
        <taxon>Pseudomonadota</taxon>
        <taxon>Alphaproteobacteria</taxon>
        <taxon>Hyphomicrobiales</taxon>
        <taxon>Rhizobiaceae</taxon>
        <taxon>Sinorhizobium/Ensifer group</taxon>
        <taxon>Ensifer</taxon>
    </lineage>
</organism>
<evidence type="ECO:0000313" key="12">
    <source>
        <dbReference type="Proteomes" id="UP000037425"/>
    </source>
</evidence>